<reference evidence="6 7" key="1">
    <citation type="journal article" date="2015" name="Genome Announc.">
        <title>Expanding the biotechnology potential of lactobacilli through comparative genomics of 213 strains and associated genera.</title>
        <authorList>
            <person name="Sun Z."/>
            <person name="Harris H.M."/>
            <person name="McCann A."/>
            <person name="Guo C."/>
            <person name="Argimon S."/>
            <person name="Zhang W."/>
            <person name="Yang X."/>
            <person name="Jeffery I.B."/>
            <person name="Cooney J.C."/>
            <person name="Kagawa T.F."/>
            <person name="Liu W."/>
            <person name="Song Y."/>
            <person name="Salvetti E."/>
            <person name="Wrobel A."/>
            <person name="Rasinkangas P."/>
            <person name="Parkhill J."/>
            <person name="Rea M.C."/>
            <person name="O'Sullivan O."/>
            <person name="Ritari J."/>
            <person name="Douillard F.P."/>
            <person name="Paul Ross R."/>
            <person name="Yang R."/>
            <person name="Briner A.E."/>
            <person name="Felis G.E."/>
            <person name="de Vos W.M."/>
            <person name="Barrangou R."/>
            <person name="Klaenhammer T.R."/>
            <person name="Caufield P.W."/>
            <person name="Cui Y."/>
            <person name="Zhang H."/>
            <person name="O'Toole P.W."/>
        </authorList>
    </citation>
    <scope>NUCLEOTIDE SEQUENCE [LARGE SCALE GENOMIC DNA]</scope>
    <source>
        <strain evidence="6 7">DSM 20253</strain>
    </source>
</reference>
<keyword evidence="7" id="KW-1185">Reference proteome</keyword>
<dbReference type="SMART" id="SM00382">
    <property type="entry name" value="AAA"/>
    <property type="match status" value="1"/>
</dbReference>
<dbReference type="PROSITE" id="PS50893">
    <property type="entry name" value="ABC_TRANSPORTER_2"/>
    <property type="match status" value="1"/>
</dbReference>
<dbReference type="GO" id="GO:0016887">
    <property type="term" value="F:ATP hydrolysis activity"/>
    <property type="evidence" value="ECO:0007669"/>
    <property type="project" value="InterPro"/>
</dbReference>
<dbReference type="InterPro" id="IPR003593">
    <property type="entry name" value="AAA+_ATPase"/>
</dbReference>
<comment type="caution">
    <text evidence="6">The sequence shown here is derived from an EMBL/GenBank/DDBJ whole genome shotgun (WGS) entry which is preliminary data.</text>
</comment>
<evidence type="ECO:0000256" key="1">
    <source>
        <dbReference type="ARBA" id="ARBA00005417"/>
    </source>
</evidence>
<evidence type="ECO:0000256" key="2">
    <source>
        <dbReference type="ARBA" id="ARBA00022448"/>
    </source>
</evidence>
<organism evidence="6 7">
    <name type="scientific">Loigolactobacillus rennini DSM 20253</name>
    <dbReference type="NCBI Taxonomy" id="1423796"/>
    <lineage>
        <taxon>Bacteria</taxon>
        <taxon>Bacillati</taxon>
        <taxon>Bacillota</taxon>
        <taxon>Bacilli</taxon>
        <taxon>Lactobacillales</taxon>
        <taxon>Lactobacillaceae</taxon>
        <taxon>Loigolactobacillus</taxon>
    </lineage>
</organism>
<dbReference type="PROSITE" id="PS00211">
    <property type="entry name" value="ABC_TRANSPORTER_1"/>
    <property type="match status" value="1"/>
</dbReference>
<sequence>MLTVKQIDVYIGRKQIIKQVSFQVKPGEIVGLVGPNGAGKTTIMKTILGLTKFNGKITVNQQAITENHHAPLAKVGALIEHPAIYPFLTGLQNLQLYSQDPTDMRQLVTLLQMDAYINTKAKGYSLGMKQKLGIAIALLNQPDLVILDEPMNGLDVEATISIRKIIKQYAERGTAFLISSHVLSELQKVMTQVILINHGSMIVNQNVAAFNQRAQKQYQLNTVANAATTKLLQAHQLTFSKTKTGFLVPREEIFAIQDLLAAQQIHLKMLAPVQLNFEQIIVDLLERQRGREHEKTLS</sequence>
<dbReference type="SUPFAM" id="SSF52540">
    <property type="entry name" value="P-loop containing nucleoside triphosphate hydrolases"/>
    <property type="match status" value="1"/>
</dbReference>
<dbReference type="STRING" id="1423796.FC24_GL001997"/>
<dbReference type="RefSeq" id="WP_057873086.1">
    <property type="nucleotide sequence ID" value="NZ_AYYI01000007.1"/>
</dbReference>
<dbReference type="InterPro" id="IPR003439">
    <property type="entry name" value="ABC_transporter-like_ATP-bd"/>
</dbReference>
<dbReference type="PANTHER" id="PTHR43335:SF4">
    <property type="entry name" value="ABC TRANSPORTER, ATP-BINDING PROTEIN"/>
    <property type="match status" value="1"/>
</dbReference>
<proteinExistence type="inferred from homology"/>
<dbReference type="AlphaFoldDB" id="A0A0R2D6E1"/>
<keyword evidence="4" id="KW-0067">ATP-binding</keyword>
<accession>A0A0R2D6E1</accession>
<evidence type="ECO:0000256" key="4">
    <source>
        <dbReference type="ARBA" id="ARBA00022840"/>
    </source>
</evidence>
<keyword evidence="2" id="KW-0813">Transport</keyword>
<dbReference type="InterPro" id="IPR027417">
    <property type="entry name" value="P-loop_NTPase"/>
</dbReference>
<gene>
    <name evidence="6" type="ORF">FC24_GL001997</name>
</gene>
<dbReference type="Proteomes" id="UP000051638">
    <property type="component" value="Unassembled WGS sequence"/>
</dbReference>
<dbReference type="Pfam" id="PF00005">
    <property type="entry name" value="ABC_tran"/>
    <property type="match status" value="1"/>
</dbReference>
<dbReference type="PANTHER" id="PTHR43335">
    <property type="entry name" value="ABC TRANSPORTER, ATP-BINDING PROTEIN"/>
    <property type="match status" value="1"/>
</dbReference>
<dbReference type="OrthoDB" id="9804819at2"/>
<name>A0A0R2D6E1_9LACO</name>
<feature type="domain" description="ABC transporter" evidence="5">
    <location>
        <begin position="2"/>
        <end position="223"/>
    </location>
</feature>
<comment type="similarity">
    <text evidence="1">Belongs to the ABC transporter superfamily.</text>
</comment>
<dbReference type="GO" id="GO:0005524">
    <property type="term" value="F:ATP binding"/>
    <property type="evidence" value="ECO:0007669"/>
    <property type="project" value="UniProtKB-KW"/>
</dbReference>
<evidence type="ECO:0000259" key="5">
    <source>
        <dbReference type="PROSITE" id="PS50893"/>
    </source>
</evidence>
<evidence type="ECO:0000313" key="7">
    <source>
        <dbReference type="Proteomes" id="UP000051638"/>
    </source>
</evidence>
<evidence type="ECO:0000313" key="6">
    <source>
        <dbReference type="EMBL" id="KRM99694.1"/>
    </source>
</evidence>
<keyword evidence="3" id="KW-0547">Nucleotide-binding</keyword>
<evidence type="ECO:0000256" key="3">
    <source>
        <dbReference type="ARBA" id="ARBA00022741"/>
    </source>
</evidence>
<dbReference type="PATRIC" id="fig|1423796.3.peg.2026"/>
<dbReference type="Gene3D" id="3.40.50.300">
    <property type="entry name" value="P-loop containing nucleotide triphosphate hydrolases"/>
    <property type="match status" value="1"/>
</dbReference>
<dbReference type="InterPro" id="IPR017871">
    <property type="entry name" value="ABC_transporter-like_CS"/>
</dbReference>
<protein>
    <submittedName>
        <fullName evidence="6">ABC superfamily ATP binding cassette transporter, ABC protein</fullName>
    </submittedName>
</protein>
<dbReference type="EMBL" id="AYYI01000007">
    <property type="protein sequence ID" value="KRM99694.1"/>
    <property type="molecule type" value="Genomic_DNA"/>
</dbReference>